<protein>
    <submittedName>
        <fullName evidence="2">Uncharacterized protein</fullName>
    </submittedName>
</protein>
<dbReference type="AlphaFoldDB" id="A0A1B6IHM2"/>
<evidence type="ECO:0000313" key="2">
    <source>
        <dbReference type="EMBL" id="JAS86422.1"/>
    </source>
</evidence>
<sequence length="110" mass="12215">EHRLLAPESPPMQRLARPNSLCSKTRKHWSCMLGKSDDSSEEESDMKHYEDFLKKNSRMRGKNQNKGGQPKSAGQQGSSKSSDPPCDGAGASSRERDPSAFTVWALLFFA</sequence>
<proteinExistence type="predicted"/>
<reference evidence="2" key="1">
    <citation type="submission" date="2015-11" db="EMBL/GenBank/DDBJ databases">
        <title>De novo transcriptome assembly of four potential Pierce s Disease insect vectors from Arizona vineyards.</title>
        <authorList>
            <person name="Tassone E.E."/>
        </authorList>
    </citation>
    <scope>NUCLEOTIDE SEQUENCE</scope>
</reference>
<feature type="non-terminal residue" evidence="2">
    <location>
        <position position="110"/>
    </location>
</feature>
<accession>A0A1B6IHM2</accession>
<evidence type="ECO:0000256" key="1">
    <source>
        <dbReference type="SAM" id="MobiDB-lite"/>
    </source>
</evidence>
<gene>
    <name evidence="2" type="ORF">g.3815</name>
</gene>
<dbReference type="EMBL" id="GECU01021284">
    <property type="protein sequence ID" value="JAS86422.1"/>
    <property type="molecule type" value="Transcribed_RNA"/>
</dbReference>
<name>A0A1B6IHM2_9HEMI</name>
<organism evidence="2">
    <name type="scientific">Homalodisca liturata</name>
    <dbReference type="NCBI Taxonomy" id="320908"/>
    <lineage>
        <taxon>Eukaryota</taxon>
        <taxon>Metazoa</taxon>
        <taxon>Ecdysozoa</taxon>
        <taxon>Arthropoda</taxon>
        <taxon>Hexapoda</taxon>
        <taxon>Insecta</taxon>
        <taxon>Pterygota</taxon>
        <taxon>Neoptera</taxon>
        <taxon>Paraneoptera</taxon>
        <taxon>Hemiptera</taxon>
        <taxon>Auchenorrhyncha</taxon>
        <taxon>Membracoidea</taxon>
        <taxon>Cicadellidae</taxon>
        <taxon>Cicadellinae</taxon>
        <taxon>Proconiini</taxon>
        <taxon>Homalodisca</taxon>
    </lineage>
</organism>
<feature type="non-terminal residue" evidence="2">
    <location>
        <position position="1"/>
    </location>
</feature>
<feature type="region of interest" description="Disordered" evidence="1">
    <location>
        <begin position="1"/>
        <end position="96"/>
    </location>
</feature>
<feature type="compositionally biased region" description="Basic and acidic residues" evidence="1">
    <location>
        <begin position="45"/>
        <end position="54"/>
    </location>
</feature>
<feature type="compositionally biased region" description="Low complexity" evidence="1">
    <location>
        <begin position="66"/>
        <end position="82"/>
    </location>
</feature>